<sequence>MQADDVPVQPTTTIHALQPTAQRDVNCESRGIGKVELEEVNPHFRGGRVENHFGKTTPVHPTEIRTSISPSSAVELNTTSALPNHATEAGNLKEFDHPHRLLQKKEGHFSKMVQETGFTMAAKLSKIAEDFTRLRFEPRSPRPQQSSSTRQARYPTTPLRREFDHPHRLLQKKEGHFSKMVQETGFTMAAKLSKIAEDVPHTQNIKTWSAGTHSTGVLAPLQTNRRPARYQLTRPLSGHHPISTSPFSQSHTTKRGSHESPDLTPWSPANVNKGVHDTVPDTTVGMGESFVIAGAPDDLENAVGDAGPSPEDQAKEPVVYITEMIVPVSR</sequence>
<feature type="compositionally biased region" description="Polar residues" evidence="1">
    <location>
        <begin position="242"/>
        <end position="251"/>
    </location>
</feature>
<reference evidence="2" key="1">
    <citation type="submission" date="2020-11" db="EMBL/GenBank/DDBJ databases">
        <authorList>
            <person name="Tran Van P."/>
        </authorList>
    </citation>
    <scope>NUCLEOTIDE SEQUENCE</scope>
</reference>
<dbReference type="AlphaFoldDB" id="A0A7R9CKE9"/>
<feature type="region of interest" description="Disordered" evidence="1">
    <location>
        <begin position="133"/>
        <end position="170"/>
    </location>
</feature>
<protein>
    <submittedName>
        <fullName evidence="2">Uncharacterized protein</fullName>
    </submittedName>
</protein>
<accession>A0A7R9CKE9</accession>
<feature type="region of interest" description="Disordered" evidence="1">
    <location>
        <begin position="235"/>
        <end position="282"/>
    </location>
</feature>
<organism evidence="2">
    <name type="scientific">Timema poppense</name>
    <name type="common">Walking stick</name>
    <dbReference type="NCBI Taxonomy" id="170557"/>
    <lineage>
        <taxon>Eukaryota</taxon>
        <taxon>Metazoa</taxon>
        <taxon>Ecdysozoa</taxon>
        <taxon>Arthropoda</taxon>
        <taxon>Hexapoda</taxon>
        <taxon>Insecta</taxon>
        <taxon>Pterygota</taxon>
        <taxon>Neoptera</taxon>
        <taxon>Polyneoptera</taxon>
        <taxon>Phasmatodea</taxon>
        <taxon>Timematodea</taxon>
        <taxon>Timematoidea</taxon>
        <taxon>Timematidae</taxon>
        <taxon>Timema</taxon>
    </lineage>
</organism>
<gene>
    <name evidence="2" type="ORF">TPSB3V08_LOCUS1553</name>
</gene>
<feature type="compositionally biased region" description="Low complexity" evidence="1">
    <location>
        <begin position="142"/>
        <end position="151"/>
    </location>
</feature>
<evidence type="ECO:0000256" key="1">
    <source>
        <dbReference type="SAM" id="MobiDB-lite"/>
    </source>
</evidence>
<evidence type="ECO:0000313" key="2">
    <source>
        <dbReference type="EMBL" id="CAD7398182.1"/>
    </source>
</evidence>
<name>A0A7R9CKE9_TIMPO</name>
<proteinExistence type="predicted"/>
<dbReference type="EMBL" id="OD000563">
    <property type="protein sequence ID" value="CAD7398182.1"/>
    <property type="molecule type" value="Genomic_DNA"/>
</dbReference>
<feature type="region of interest" description="Disordered" evidence="1">
    <location>
        <begin position="297"/>
        <end position="316"/>
    </location>
</feature>
<feature type="compositionally biased region" description="Basic and acidic residues" evidence="1">
    <location>
        <begin position="159"/>
        <end position="170"/>
    </location>
</feature>